<dbReference type="AlphaFoldDB" id="A0A1J5TIK8"/>
<dbReference type="Pfam" id="PF13505">
    <property type="entry name" value="OMP_b-brl"/>
    <property type="match status" value="1"/>
</dbReference>
<evidence type="ECO:0000259" key="2">
    <source>
        <dbReference type="Pfam" id="PF13505"/>
    </source>
</evidence>
<name>A0A1J5TIK8_9ZZZZ</name>
<reference evidence="3" key="1">
    <citation type="submission" date="2016-10" db="EMBL/GenBank/DDBJ databases">
        <title>Sequence of Gallionella enrichment culture.</title>
        <authorList>
            <person name="Poehlein A."/>
            <person name="Muehling M."/>
            <person name="Daniel R."/>
        </authorList>
    </citation>
    <scope>NUCLEOTIDE SEQUENCE</scope>
</reference>
<sequence>MPKNAAMKRLAALPLLSALTLCPAMADEFDGYPDATDNAGKYYFAVDLASATYGGSVYPGTSGLRLAGGYNFTSMFSVEAGYAMLSSSSDNCAYGCGYYGGYGYYGYGYPVPLASYSFNSSSLQVAGIVNFPLSDAFSLSGKLGYAYNSMSYESTDSNGNSMPTISGSQSNRLYGIGAQYGLGGGIVFRAQYEDLGKLLPGIGMRMMSIGAVFNF</sequence>
<dbReference type="Gene3D" id="2.40.160.20">
    <property type="match status" value="1"/>
</dbReference>
<keyword evidence="1" id="KW-0732">Signal</keyword>
<accession>A0A1J5TIK8</accession>
<evidence type="ECO:0000313" key="3">
    <source>
        <dbReference type="EMBL" id="OIR19995.1"/>
    </source>
</evidence>
<proteinExistence type="predicted"/>
<gene>
    <name evidence="3" type="ORF">GALL_08820</name>
</gene>
<dbReference type="EMBL" id="MLJW01000001">
    <property type="protein sequence ID" value="OIR19995.1"/>
    <property type="molecule type" value="Genomic_DNA"/>
</dbReference>
<protein>
    <recommendedName>
        <fullName evidence="2">Outer membrane protein beta-barrel domain-containing protein</fullName>
    </recommendedName>
</protein>
<feature type="domain" description="Outer membrane protein beta-barrel" evidence="2">
    <location>
        <begin position="15"/>
        <end position="194"/>
    </location>
</feature>
<dbReference type="SUPFAM" id="SSF56925">
    <property type="entry name" value="OMPA-like"/>
    <property type="match status" value="1"/>
</dbReference>
<dbReference type="InterPro" id="IPR027385">
    <property type="entry name" value="Beta-barrel_OMP"/>
</dbReference>
<organism evidence="3">
    <name type="scientific">mine drainage metagenome</name>
    <dbReference type="NCBI Taxonomy" id="410659"/>
    <lineage>
        <taxon>unclassified sequences</taxon>
        <taxon>metagenomes</taxon>
        <taxon>ecological metagenomes</taxon>
    </lineage>
</organism>
<dbReference type="InterPro" id="IPR011250">
    <property type="entry name" value="OMP/PagP_B-barrel"/>
</dbReference>
<evidence type="ECO:0000256" key="1">
    <source>
        <dbReference type="ARBA" id="ARBA00022729"/>
    </source>
</evidence>
<comment type="caution">
    <text evidence="3">The sequence shown here is derived from an EMBL/GenBank/DDBJ whole genome shotgun (WGS) entry which is preliminary data.</text>
</comment>